<reference evidence="2 3" key="1">
    <citation type="journal article" date="2015" name="Genome Announc.">
        <title>Expanding the biotechnology potential of lactobacilli through comparative genomics of 213 strains and associated genera.</title>
        <authorList>
            <person name="Sun Z."/>
            <person name="Harris H.M."/>
            <person name="McCann A."/>
            <person name="Guo C."/>
            <person name="Argimon S."/>
            <person name="Zhang W."/>
            <person name="Yang X."/>
            <person name="Jeffery I.B."/>
            <person name="Cooney J.C."/>
            <person name="Kagawa T.F."/>
            <person name="Liu W."/>
            <person name="Song Y."/>
            <person name="Salvetti E."/>
            <person name="Wrobel A."/>
            <person name="Rasinkangas P."/>
            <person name="Parkhill J."/>
            <person name="Rea M.C."/>
            <person name="O'Sullivan O."/>
            <person name="Ritari J."/>
            <person name="Douillard F.P."/>
            <person name="Paul Ross R."/>
            <person name="Yang R."/>
            <person name="Briner A.E."/>
            <person name="Felis G.E."/>
            <person name="de Vos W.M."/>
            <person name="Barrangou R."/>
            <person name="Klaenhammer T.R."/>
            <person name="Caufield P.W."/>
            <person name="Cui Y."/>
            <person name="Zhang H."/>
            <person name="O'Toole P.W."/>
        </authorList>
    </citation>
    <scope>NUCLEOTIDE SEQUENCE [LARGE SCALE GENOMIC DNA]</scope>
    <source>
        <strain evidence="2 3">DSM 20634</strain>
    </source>
</reference>
<feature type="chain" id="PRO_5006414715" evidence="1">
    <location>
        <begin position="28"/>
        <end position="275"/>
    </location>
</feature>
<gene>
    <name evidence="2" type="ORF">FC26_GL001877</name>
</gene>
<dbReference type="Pfam" id="PF06028">
    <property type="entry name" value="DUF915"/>
    <property type="match status" value="1"/>
</dbReference>
<dbReference type="PATRIC" id="fig|1423813.3.peg.1906"/>
<feature type="signal peptide" evidence="1">
    <location>
        <begin position="1"/>
        <end position="27"/>
    </location>
</feature>
<organism evidence="2 3">
    <name type="scientific">Paucilactobacillus vaccinostercus DSM 20634</name>
    <dbReference type="NCBI Taxonomy" id="1423813"/>
    <lineage>
        <taxon>Bacteria</taxon>
        <taxon>Bacillati</taxon>
        <taxon>Bacillota</taxon>
        <taxon>Bacilli</taxon>
        <taxon>Lactobacillales</taxon>
        <taxon>Lactobacillaceae</taxon>
        <taxon>Paucilactobacillus</taxon>
    </lineage>
</organism>
<keyword evidence="2" id="KW-0378">Hydrolase</keyword>
<evidence type="ECO:0000313" key="2">
    <source>
        <dbReference type="EMBL" id="KRM61327.1"/>
    </source>
</evidence>
<comment type="caution">
    <text evidence="2">The sequence shown here is derived from an EMBL/GenBank/DDBJ whole genome shotgun (WGS) entry which is preliminary data.</text>
</comment>
<name>A0A0R2A3U8_9LACO</name>
<dbReference type="InterPro" id="IPR029058">
    <property type="entry name" value="AB_hydrolase_fold"/>
</dbReference>
<proteinExistence type="predicted"/>
<dbReference type="STRING" id="1423813.FC26_GL001877"/>
<keyword evidence="3" id="KW-1185">Reference proteome</keyword>
<keyword evidence="1" id="KW-0732">Signal</keyword>
<dbReference type="Gene3D" id="3.40.50.1820">
    <property type="entry name" value="alpha/beta hydrolase"/>
    <property type="match status" value="1"/>
</dbReference>
<sequence length="275" mass="30715">MQFLKRMLVTLLVIGGMLGATTSLAHAKTTTQPVPTIFIHGLQGSHKSTDSMIAAAEKQKGAKKVLKINVAADGTLQVTGQYSKKVRRPLIQINFENNTASIATQTQWLTTILQDLKRNDGVKKYNVVAHSAGNITLFETVTAHHQTLPTLNKYVILAGPFNGVIGMNDEPNQNKLLAHDRPQIFYPANSWYPSYRQLLKDAQHFPKHVKILNIYSDLGDGTHSDGQVTVQSEQSVNYLLRGRKVQLKNVKMTGLTHSGLHQSTRVNRLWIKFLW</sequence>
<dbReference type="AlphaFoldDB" id="A0A0R2A3U8"/>
<dbReference type="OrthoDB" id="503948at2"/>
<dbReference type="GO" id="GO:0016787">
    <property type="term" value="F:hydrolase activity"/>
    <property type="evidence" value="ECO:0007669"/>
    <property type="project" value="UniProtKB-KW"/>
</dbReference>
<dbReference type="EMBL" id="AYYY01000029">
    <property type="protein sequence ID" value="KRM61327.1"/>
    <property type="molecule type" value="Genomic_DNA"/>
</dbReference>
<protein>
    <submittedName>
        <fullName evidence="2">Alpha beta hydrolase superfamily protein</fullName>
    </submittedName>
</protein>
<accession>A0A0R2A3U8</accession>
<dbReference type="Proteomes" id="UP000051733">
    <property type="component" value="Unassembled WGS sequence"/>
</dbReference>
<dbReference type="SUPFAM" id="SSF53474">
    <property type="entry name" value="alpha/beta-Hydrolases"/>
    <property type="match status" value="1"/>
</dbReference>
<evidence type="ECO:0000256" key="1">
    <source>
        <dbReference type="SAM" id="SignalP"/>
    </source>
</evidence>
<evidence type="ECO:0000313" key="3">
    <source>
        <dbReference type="Proteomes" id="UP000051733"/>
    </source>
</evidence>
<dbReference type="InterPro" id="IPR010315">
    <property type="entry name" value="DUF915_hydro-like"/>
</dbReference>
<dbReference type="RefSeq" id="WP_057779230.1">
    <property type="nucleotide sequence ID" value="NZ_AYYY01000029.1"/>
</dbReference>